<dbReference type="GO" id="GO:0000287">
    <property type="term" value="F:magnesium ion binding"/>
    <property type="evidence" value="ECO:0007669"/>
    <property type="project" value="UniProtKB-UniRule"/>
</dbReference>
<comment type="cofactor">
    <cofactor evidence="2">
        <name>Mg(2+)</name>
        <dbReference type="ChEBI" id="CHEBI:18420"/>
    </cofactor>
    <text evidence="2">Binds 2 magnesium ions per subunit.</text>
</comment>
<dbReference type="CDD" id="cd00475">
    <property type="entry name" value="Cis_IPPS"/>
    <property type="match status" value="1"/>
</dbReference>
<feature type="binding site" evidence="2">
    <location>
        <begin position="86"/>
        <end position="88"/>
    </location>
    <ligand>
        <name>substrate</name>
    </ligand>
</feature>
<keyword evidence="1 2" id="KW-0808">Transferase</keyword>
<evidence type="ECO:0000256" key="1">
    <source>
        <dbReference type="ARBA" id="ARBA00022679"/>
    </source>
</evidence>
<feature type="binding site" evidence="2">
    <location>
        <position position="92"/>
    </location>
    <ligand>
        <name>substrate</name>
    </ligand>
</feature>
<accession>A0A0R1M802</accession>
<feature type="binding site" evidence="2">
    <location>
        <position position="212"/>
    </location>
    <ligand>
        <name>substrate</name>
    </ligand>
</feature>
<evidence type="ECO:0000313" key="4">
    <source>
        <dbReference type="Proteomes" id="UP000051686"/>
    </source>
</evidence>
<dbReference type="InterPro" id="IPR001441">
    <property type="entry name" value="UPP_synth-like"/>
</dbReference>
<comment type="caution">
    <text evidence="3">The sequence shown here is derived from an EMBL/GenBank/DDBJ whole genome shotgun (WGS) entry which is preliminary data.</text>
</comment>
<dbReference type="Pfam" id="PF01255">
    <property type="entry name" value="Prenyltransf"/>
    <property type="match status" value="1"/>
</dbReference>
<dbReference type="EC" id="2.5.1.-" evidence="2"/>
<feature type="binding site" evidence="2">
    <location>
        <position position="46"/>
    </location>
    <ligand>
        <name>substrate</name>
    </ligand>
</feature>
<dbReference type="EMBL" id="AZEH01000039">
    <property type="protein sequence ID" value="KRL04270.1"/>
    <property type="molecule type" value="Genomic_DNA"/>
</dbReference>
<comment type="subunit">
    <text evidence="2">Homodimer.</text>
</comment>
<dbReference type="GO" id="GO:0005829">
    <property type="term" value="C:cytosol"/>
    <property type="evidence" value="ECO:0007669"/>
    <property type="project" value="TreeGrafter"/>
</dbReference>
<feature type="binding site" evidence="2">
    <location>
        <begin position="218"/>
        <end position="220"/>
    </location>
    <ligand>
        <name>substrate</name>
    </ligand>
</feature>
<dbReference type="InterPro" id="IPR018520">
    <property type="entry name" value="UPP_synth-like_CS"/>
</dbReference>
<dbReference type="GO" id="GO:0030145">
    <property type="term" value="F:manganese ion binding"/>
    <property type="evidence" value="ECO:0007669"/>
    <property type="project" value="TreeGrafter"/>
</dbReference>
<dbReference type="FunFam" id="3.40.1180.10:FF:000001">
    <property type="entry name" value="(2E,6E)-farnesyl-diphosphate-specific ditrans,polycis-undecaprenyl-diphosphate synthase"/>
    <property type="match status" value="1"/>
</dbReference>
<evidence type="ECO:0000256" key="2">
    <source>
        <dbReference type="HAMAP-Rule" id="MF_01139"/>
    </source>
</evidence>
<feature type="binding site" evidence="2">
    <location>
        <position position="54"/>
    </location>
    <ligand>
        <name>substrate</name>
    </ligand>
</feature>
<dbReference type="AlphaFoldDB" id="A0A0R1M802"/>
<dbReference type="PANTHER" id="PTHR10291:SF0">
    <property type="entry name" value="DEHYDRODOLICHYL DIPHOSPHATE SYNTHASE 2"/>
    <property type="match status" value="1"/>
</dbReference>
<feature type="binding site" evidence="2">
    <location>
        <position position="41"/>
    </location>
    <ligand>
        <name>Mg(2+)</name>
        <dbReference type="ChEBI" id="CHEBI:18420"/>
    </ligand>
</feature>
<keyword evidence="2" id="KW-0460">Magnesium</keyword>
<comment type="similarity">
    <text evidence="2">Belongs to the UPP synthase family.</text>
</comment>
<reference evidence="3 4" key="1">
    <citation type="journal article" date="2015" name="Genome Announc.">
        <title>Expanding the biotechnology potential of lactobacilli through comparative genomics of 213 strains and associated genera.</title>
        <authorList>
            <person name="Sun Z."/>
            <person name="Harris H.M."/>
            <person name="McCann A."/>
            <person name="Guo C."/>
            <person name="Argimon S."/>
            <person name="Zhang W."/>
            <person name="Yang X."/>
            <person name="Jeffery I.B."/>
            <person name="Cooney J.C."/>
            <person name="Kagawa T.F."/>
            <person name="Liu W."/>
            <person name="Song Y."/>
            <person name="Salvetti E."/>
            <person name="Wrobel A."/>
            <person name="Rasinkangas P."/>
            <person name="Parkhill J."/>
            <person name="Rea M.C."/>
            <person name="O'Sullivan O."/>
            <person name="Ritari J."/>
            <person name="Douillard F.P."/>
            <person name="Paul Ross R."/>
            <person name="Yang R."/>
            <person name="Briner A.E."/>
            <person name="Felis G.E."/>
            <person name="de Vos W.M."/>
            <person name="Barrangou R."/>
            <person name="Klaenhammer T.R."/>
            <person name="Caufield P.W."/>
            <person name="Cui Y."/>
            <person name="Zhang H."/>
            <person name="O'Toole P.W."/>
        </authorList>
    </citation>
    <scope>NUCLEOTIDE SEQUENCE [LARGE SCALE GENOMIC DNA]</scope>
    <source>
        <strain evidence="3 4">DSM 19972</strain>
    </source>
</reference>
<dbReference type="NCBIfam" id="NF011405">
    <property type="entry name" value="PRK14830.1"/>
    <property type="match status" value="1"/>
</dbReference>
<dbReference type="InterPro" id="IPR036424">
    <property type="entry name" value="UPP_synth-like_sf"/>
</dbReference>
<organism evidence="3 4">
    <name type="scientific">Liquorilactobacillus oeni DSM 19972</name>
    <dbReference type="NCBI Taxonomy" id="1423777"/>
    <lineage>
        <taxon>Bacteria</taxon>
        <taxon>Bacillati</taxon>
        <taxon>Bacillota</taxon>
        <taxon>Bacilli</taxon>
        <taxon>Lactobacillales</taxon>
        <taxon>Lactobacillaceae</taxon>
        <taxon>Liquorilactobacillus</taxon>
    </lineage>
</organism>
<dbReference type="SUPFAM" id="SSF64005">
    <property type="entry name" value="Undecaprenyl diphosphate synthase"/>
    <property type="match status" value="1"/>
</dbReference>
<dbReference type="STRING" id="1423777.FD46_GL001395"/>
<dbReference type="GO" id="GO:0008834">
    <property type="term" value="F:ditrans,polycis-undecaprenyl-diphosphate synthase [(2E,6E)-farnesyl-diphosphate specific] activity"/>
    <property type="evidence" value="ECO:0007669"/>
    <property type="project" value="TreeGrafter"/>
</dbReference>
<dbReference type="HAMAP" id="MF_01139">
    <property type="entry name" value="ISPT"/>
    <property type="match status" value="1"/>
</dbReference>
<keyword evidence="4" id="KW-1185">Reference proteome</keyword>
<feature type="binding site" evidence="2">
    <location>
        <position position="231"/>
    </location>
    <ligand>
        <name>Mg(2+)</name>
        <dbReference type="ChEBI" id="CHEBI:18420"/>
    </ligand>
</feature>
<dbReference type="NCBIfam" id="TIGR00055">
    <property type="entry name" value="uppS"/>
    <property type="match status" value="1"/>
</dbReference>
<feature type="binding site" evidence="2">
    <location>
        <position position="90"/>
    </location>
    <ligand>
        <name>substrate</name>
    </ligand>
</feature>
<feature type="binding site" evidence="2">
    <location>
        <begin position="42"/>
        <end position="45"/>
    </location>
    <ligand>
        <name>substrate</name>
    </ligand>
</feature>
<dbReference type="Gene3D" id="3.40.1180.10">
    <property type="entry name" value="Decaprenyl diphosphate synthase-like"/>
    <property type="match status" value="1"/>
</dbReference>
<feature type="active site" evidence="2">
    <location>
        <position position="41"/>
    </location>
</feature>
<comment type="function">
    <text evidence="2">Catalyzes the condensation of isopentenyl diphosphate (IPP) with allylic pyrophosphates generating different type of terpenoids.</text>
</comment>
<dbReference type="PATRIC" id="fig|1423777.3.peg.1441"/>
<sequence>MNFNGGVLLFSKFINNKDADSKKSVELNPARIPNHIAIIMDGNGRWAQKRHLPRIAGHKAALTTVKKITVAASDLGVKVLSLYTFSTENWKRPKKEIDFLMSLPISFFDTFVPDLIKNNIRVSAIGDMEALPEDTKKAVKRAIKQTAENSGMILNFAINYGGRAEIVVAAQRLAQSVVNNELDISQITDKVFAKALMTGKLGEYSDPDLLIRTSGEERISNFLLWQVAYSEFVFSDVLWPDYNPQTLRENIYEYQNRNRRFGGLKKE</sequence>
<feature type="active site" description="Proton acceptor" evidence="2">
    <location>
        <position position="89"/>
    </location>
</feature>
<evidence type="ECO:0000313" key="3">
    <source>
        <dbReference type="EMBL" id="KRL04270.1"/>
    </source>
</evidence>
<feature type="binding site" evidence="2">
    <location>
        <position position="58"/>
    </location>
    <ligand>
        <name>substrate</name>
    </ligand>
</feature>
<dbReference type="PANTHER" id="PTHR10291">
    <property type="entry name" value="DEHYDRODOLICHYL DIPHOSPHATE SYNTHASE FAMILY MEMBER"/>
    <property type="match status" value="1"/>
</dbReference>
<dbReference type="GO" id="GO:0016094">
    <property type="term" value="P:polyprenol biosynthetic process"/>
    <property type="evidence" value="ECO:0007669"/>
    <property type="project" value="TreeGrafter"/>
</dbReference>
<dbReference type="PROSITE" id="PS01066">
    <property type="entry name" value="UPP_SYNTHASE"/>
    <property type="match status" value="1"/>
</dbReference>
<keyword evidence="2" id="KW-0479">Metal-binding</keyword>
<gene>
    <name evidence="3" type="ORF">FD46_GL001395</name>
</gene>
<dbReference type="Proteomes" id="UP000051686">
    <property type="component" value="Unassembled WGS sequence"/>
</dbReference>
<name>A0A0R1M802_9LACO</name>
<protein>
    <recommendedName>
        <fullName evidence="2">Isoprenyl transferase</fullName>
        <ecNumber evidence="2">2.5.1.-</ecNumber>
    </recommendedName>
</protein>
<proteinExistence type="inferred from homology"/>